<dbReference type="GO" id="GO:0006974">
    <property type="term" value="P:DNA damage response"/>
    <property type="evidence" value="ECO:0007669"/>
    <property type="project" value="UniProtKB-KW"/>
</dbReference>
<proteinExistence type="predicted"/>
<feature type="compositionally biased region" description="Basic and acidic residues" evidence="10">
    <location>
        <begin position="472"/>
        <end position="483"/>
    </location>
</feature>
<evidence type="ECO:0000256" key="6">
    <source>
        <dbReference type="ARBA" id="ARBA00023015"/>
    </source>
</evidence>
<gene>
    <name evidence="11" type="ORF">BGZ80_009206</name>
</gene>
<keyword evidence="3" id="KW-0808">Transferase</keyword>
<evidence type="ECO:0000256" key="2">
    <source>
        <dbReference type="ARBA" id="ARBA00013184"/>
    </source>
</evidence>
<dbReference type="GO" id="GO:0005634">
    <property type="term" value="C:nucleus"/>
    <property type="evidence" value="ECO:0007669"/>
    <property type="project" value="UniProtKB-SubCell"/>
</dbReference>
<evidence type="ECO:0000256" key="1">
    <source>
        <dbReference type="ARBA" id="ARBA00004123"/>
    </source>
</evidence>
<feature type="compositionally biased region" description="Basic and acidic residues" evidence="10">
    <location>
        <begin position="117"/>
        <end position="136"/>
    </location>
</feature>
<dbReference type="SMART" id="SM01250">
    <property type="entry name" value="KAT11"/>
    <property type="match status" value="1"/>
</dbReference>
<feature type="region of interest" description="Disordered" evidence="10">
    <location>
        <begin position="670"/>
        <end position="702"/>
    </location>
</feature>
<dbReference type="PROSITE" id="PS51728">
    <property type="entry name" value="RTT109_HAT"/>
    <property type="match status" value="1"/>
</dbReference>
<keyword evidence="8" id="KW-0539">Nucleus</keyword>
<evidence type="ECO:0000313" key="12">
    <source>
        <dbReference type="Proteomes" id="UP000703661"/>
    </source>
</evidence>
<dbReference type="InterPro" id="IPR051236">
    <property type="entry name" value="HAT_RTT109-like"/>
</dbReference>
<comment type="catalytic activity">
    <reaction evidence="9">
        <text>L-lysyl-[histone] + acetyl-CoA = N(6)-acetyl-L-lysyl-[histone] + CoA + H(+)</text>
        <dbReference type="Rhea" id="RHEA:21992"/>
        <dbReference type="Rhea" id="RHEA-COMP:9845"/>
        <dbReference type="Rhea" id="RHEA-COMP:11338"/>
        <dbReference type="ChEBI" id="CHEBI:15378"/>
        <dbReference type="ChEBI" id="CHEBI:29969"/>
        <dbReference type="ChEBI" id="CHEBI:57287"/>
        <dbReference type="ChEBI" id="CHEBI:57288"/>
        <dbReference type="ChEBI" id="CHEBI:61930"/>
        <dbReference type="EC" id="2.3.1.48"/>
    </reaction>
    <physiologicalReaction direction="left-to-right" evidence="9">
        <dbReference type="Rhea" id="RHEA:21993"/>
    </physiologicalReaction>
</comment>
<evidence type="ECO:0000256" key="8">
    <source>
        <dbReference type="ARBA" id="ARBA00023242"/>
    </source>
</evidence>
<reference evidence="11" key="1">
    <citation type="journal article" date="2020" name="Fungal Divers.">
        <title>Resolving the Mortierellaceae phylogeny through synthesis of multi-gene phylogenetics and phylogenomics.</title>
        <authorList>
            <person name="Vandepol N."/>
            <person name="Liber J."/>
            <person name="Desiro A."/>
            <person name="Na H."/>
            <person name="Kennedy M."/>
            <person name="Barry K."/>
            <person name="Grigoriev I.V."/>
            <person name="Miller A.N."/>
            <person name="O'Donnell K."/>
            <person name="Stajich J.E."/>
            <person name="Bonito G."/>
        </authorList>
    </citation>
    <scope>NUCLEOTIDE SEQUENCE</scope>
    <source>
        <strain evidence="11">NRRL 2769</strain>
    </source>
</reference>
<keyword evidence="12" id="KW-1185">Reference proteome</keyword>
<feature type="region of interest" description="Disordered" evidence="10">
    <location>
        <begin position="27"/>
        <end position="68"/>
    </location>
</feature>
<dbReference type="InterPro" id="IPR016849">
    <property type="entry name" value="Rtt109"/>
</dbReference>
<feature type="region of interest" description="Disordered" evidence="10">
    <location>
        <begin position="445"/>
        <end position="488"/>
    </location>
</feature>
<evidence type="ECO:0000256" key="4">
    <source>
        <dbReference type="ARBA" id="ARBA00022763"/>
    </source>
</evidence>
<comment type="caution">
    <text evidence="11">The sequence shown here is derived from an EMBL/GenBank/DDBJ whole genome shotgun (WGS) entry which is preliminary data.</text>
</comment>
<dbReference type="EMBL" id="JAAAID010000053">
    <property type="protein sequence ID" value="KAG0023524.1"/>
    <property type="molecule type" value="Genomic_DNA"/>
</dbReference>
<dbReference type="OrthoDB" id="3361892at2759"/>
<sequence length="714" mass="78367">MSRPQFGVRYDSADPILRSIASELDSIYSNRDGPQTGNHVPSTADDNLPATPQQQQQQQEQESRQQTVSSFDFQLESFHTRPKACTDLFPPHVQKQRYQIITVQERLILVSIGPAAADKDTSEEKEGSQKNDKESKDGDVCAVLVAGLEVLEYHLVPINNSPSTGDNSRKPIERIIYIAKVDTSGSWPLPGINSRGLKSPTHALVKGYLNGMKSVDFTESSLYQNMLGTTADRLSSLTISSSKNVDADDNVDTVEGKDSPKDIKLTSRRAKKTSLYIFARAQPQYLFARSAKNSGKHVLDDRGLVRWWKNMVSSVYSTSASPESSSDQGGQRVHNKSKLHGWWHIPGIETERGALRIIQSPHASSTISSPESVFNWTYGYPDKGSKEMANAIIPRFPDDPKSRLMQSPSGSDGYISIGTFWELAAIAEESGAGKITGFFRVTEEKEEEVKEEEESQESHEDPVSRSSSTGETKTKGTAEESSRKHLKGSTRNYTKAINFLLDLNFSTLERSRESTKQWKEEVNKWTLATKVGESESESVESSDRSWIQQLTVSIDLPRAEETKSLHVVEAAPVTAQQSPQTPTVHTLNSGLIKRKEPVSTQSTPSAAVNVLNVNLIKRKAPQSTDDKAAAPSSADTPAVNVLSPGLIKRKIPQTSEVPVVNVLSPSLIKPKAEAVASSPTTTETTPQTTNTSSSTPAVNVLGSDFIKKKRRVDS</sequence>
<name>A0A9P6N374_9FUNG</name>
<dbReference type="Pfam" id="PF08214">
    <property type="entry name" value="HAT_KAT11"/>
    <property type="match status" value="1"/>
</dbReference>
<feature type="compositionally biased region" description="Polar residues" evidence="10">
    <location>
        <begin position="27"/>
        <end position="45"/>
    </location>
</feature>
<evidence type="ECO:0000256" key="10">
    <source>
        <dbReference type="SAM" id="MobiDB-lite"/>
    </source>
</evidence>
<feature type="compositionally biased region" description="Low complexity" evidence="10">
    <location>
        <begin position="677"/>
        <end position="696"/>
    </location>
</feature>
<dbReference type="EC" id="2.3.1.48" evidence="2"/>
<keyword evidence="4" id="KW-0227">DNA damage</keyword>
<dbReference type="Proteomes" id="UP000703661">
    <property type="component" value="Unassembled WGS sequence"/>
</dbReference>
<comment type="subcellular location">
    <subcellularLocation>
        <location evidence="1">Nucleus</location>
    </subcellularLocation>
</comment>
<feature type="region of interest" description="Disordered" evidence="10">
    <location>
        <begin position="116"/>
        <end position="136"/>
    </location>
</feature>
<feature type="compositionally biased region" description="Low complexity" evidence="10">
    <location>
        <begin position="53"/>
        <end position="66"/>
    </location>
</feature>
<evidence type="ECO:0000256" key="9">
    <source>
        <dbReference type="ARBA" id="ARBA00048940"/>
    </source>
</evidence>
<dbReference type="PANTHER" id="PTHR31571">
    <property type="entry name" value="ALTERED INHERITANCE OF MITOCHONDRIA PROTEIN 6"/>
    <property type="match status" value="1"/>
</dbReference>
<dbReference type="InterPro" id="IPR013178">
    <property type="entry name" value="Histone_AcTrfase_Rtt109/CBP"/>
</dbReference>
<evidence type="ECO:0000256" key="7">
    <source>
        <dbReference type="ARBA" id="ARBA00023163"/>
    </source>
</evidence>
<evidence type="ECO:0000313" key="11">
    <source>
        <dbReference type="EMBL" id="KAG0023524.1"/>
    </source>
</evidence>
<feature type="compositionally biased region" description="Acidic residues" evidence="10">
    <location>
        <begin position="445"/>
        <end position="455"/>
    </location>
</feature>
<evidence type="ECO:0000256" key="5">
    <source>
        <dbReference type="ARBA" id="ARBA00022990"/>
    </source>
</evidence>
<keyword evidence="7" id="KW-0804">Transcription</keyword>
<accession>A0A9P6N374</accession>
<dbReference type="GO" id="GO:0006355">
    <property type="term" value="P:regulation of DNA-templated transcription"/>
    <property type="evidence" value="ECO:0007669"/>
    <property type="project" value="InterPro"/>
</dbReference>
<keyword evidence="6" id="KW-0805">Transcription regulation</keyword>
<dbReference type="AlphaFoldDB" id="A0A9P6N374"/>
<keyword evidence="5" id="KW-0007">Acetylation</keyword>
<organism evidence="11 12">
    <name type="scientific">Entomortierella chlamydospora</name>
    <dbReference type="NCBI Taxonomy" id="101097"/>
    <lineage>
        <taxon>Eukaryota</taxon>
        <taxon>Fungi</taxon>
        <taxon>Fungi incertae sedis</taxon>
        <taxon>Mucoromycota</taxon>
        <taxon>Mortierellomycotina</taxon>
        <taxon>Mortierellomycetes</taxon>
        <taxon>Mortierellales</taxon>
        <taxon>Mortierellaceae</taxon>
        <taxon>Entomortierella</taxon>
    </lineage>
</organism>
<protein>
    <recommendedName>
        <fullName evidence="2">histone acetyltransferase</fullName>
        <ecNumber evidence="2">2.3.1.48</ecNumber>
    </recommendedName>
</protein>
<dbReference type="GO" id="GO:0032931">
    <property type="term" value="F:histone H3K56 acetyltransferase activity"/>
    <property type="evidence" value="ECO:0007669"/>
    <property type="project" value="TreeGrafter"/>
</dbReference>
<dbReference type="PANTHER" id="PTHR31571:SF2">
    <property type="entry name" value="HISTONE ACETYLTRANSFERASE RTT109"/>
    <property type="match status" value="1"/>
</dbReference>
<evidence type="ECO:0000256" key="3">
    <source>
        <dbReference type="ARBA" id="ARBA00022679"/>
    </source>
</evidence>